<gene>
    <name evidence="2" type="ORF">HYALB_00013087</name>
</gene>
<feature type="region of interest" description="Disordered" evidence="1">
    <location>
        <begin position="91"/>
        <end position="111"/>
    </location>
</feature>
<sequence length="111" mass="12633">MQRGSADLAIASDQILLVHLIWKFPRATIKRSPGGVLLWLSTTDQSEHRIRPLNLDSRGPQLSIAMVNACLWFVKIIDVCQETLRKLITDEHQDSSNHKRSQLPCSHPRLL</sequence>
<reference evidence="2" key="1">
    <citation type="submission" date="2021-07" db="EMBL/GenBank/DDBJ databases">
        <authorList>
            <person name="Durling M."/>
        </authorList>
    </citation>
    <scope>NUCLEOTIDE SEQUENCE</scope>
</reference>
<name>A0A9N9LYS4_9HELO</name>
<accession>A0A9N9LYS4</accession>
<evidence type="ECO:0000313" key="2">
    <source>
        <dbReference type="EMBL" id="CAG8979956.1"/>
    </source>
</evidence>
<evidence type="ECO:0000313" key="3">
    <source>
        <dbReference type="Proteomes" id="UP000701801"/>
    </source>
</evidence>
<dbReference type="AlphaFoldDB" id="A0A9N9LYS4"/>
<keyword evidence="3" id="KW-1185">Reference proteome</keyword>
<evidence type="ECO:0000256" key="1">
    <source>
        <dbReference type="SAM" id="MobiDB-lite"/>
    </source>
</evidence>
<dbReference type="Proteomes" id="UP000701801">
    <property type="component" value="Unassembled WGS sequence"/>
</dbReference>
<proteinExistence type="predicted"/>
<comment type="caution">
    <text evidence="2">The sequence shown here is derived from an EMBL/GenBank/DDBJ whole genome shotgun (WGS) entry which is preliminary data.</text>
</comment>
<organism evidence="2 3">
    <name type="scientific">Hymenoscyphus albidus</name>
    <dbReference type="NCBI Taxonomy" id="595503"/>
    <lineage>
        <taxon>Eukaryota</taxon>
        <taxon>Fungi</taxon>
        <taxon>Dikarya</taxon>
        <taxon>Ascomycota</taxon>
        <taxon>Pezizomycotina</taxon>
        <taxon>Leotiomycetes</taxon>
        <taxon>Helotiales</taxon>
        <taxon>Helotiaceae</taxon>
        <taxon>Hymenoscyphus</taxon>
    </lineage>
</organism>
<protein>
    <submittedName>
        <fullName evidence="2">Uncharacterized protein</fullName>
    </submittedName>
</protein>
<dbReference type="EMBL" id="CAJVRM010000349">
    <property type="protein sequence ID" value="CAG8979956.1"/>
    <property type="molecule type" value="Genomic_DNA"/>
</dbReference>